<keyword evidence="1" id="KW-0175">Coiled coil</keyword>
<evidence type="ECO:0000313" key="5">
    <source>
        <dbReference type="Proteomes" id="UP000319976"/>
    </source>
</evidence>
<name>A0A517TDQ4_9PLAN</name>
<protein>
    <submittedName>
        <fullName evidence="4">Inner membrane protein YiaV</fullName>
    </submittedName>
</protein>
<sequence length="375" mass="41093">MIVFLTLVYVAILAVLVWLKFIKLNAFWMISPVLWMVFLNVVLFIPMQWGAPAGSVIVFRAAIEIVPGVTGNVIEVPVEPLKPLKKDAVLFRIDPEPFQREVNRLTAALVEAEQQVPQLEATFDAATATVAKQQAEVELAKKELERTKQLAEKNAISAEDLDISVRDLEVAKRTLDEAKAKEKQARLAFEEKTAEGENPAVAQLKEQLGEAEYDLEQSVVKAPSDGYVLNLALRPGARVASLPMRSSVTFVEDATTKVNVAIPQGRLRYVKPGQSAEIVFKYLPGKTIAAKVDSVVPITSNAQVVASGVLQDLTKVTSENLAYMVNLTITDEEVSVTDLPGGAVGVGAIYTDKATLTHIIRKVMLRMQGWLNYVI</sequence>
<dbReference type="Gene3D" id="1.10.287.470">
    <property type="entry name" value="Helix hairpin bin"/>
    <property type="match status" value="2"/>
</dbReference>
<keyword evidence="2" id="KW-1133">Transmembrane helix</keyword>
<feature type="transmembrane region" description="Helical" evidence="2">
    <location>
        <begin position="29"/>
        <end position="49"/>
    </location>
</feature>
<dbReference type="Gene3D" id="2.40.30.170">
    <property type="match status" value="1"/>
</dbReference>
<evidence type="ECO:0000256" key="1">
    <source>
        <dbReference type="SAM" id="Coils"/>
    </source>
</evidence>
<evidence type="ECO:0000313" key="4">
    <source>
        <dbReference type="EMBL" id="QDT66503.1"/>
    </source>
</evidence>
<keyword evidence="2" id="KW-0812">Transmembrane</keyword>
<dbReference type="InterPro" id="IPR058633">
    <property type="entry name" value="EmrA/FarA_HH"/>
</dbReference>
<feature type="transmembrane region" description="Helical" evidence="2">
    <location>
        <begin position="6"/>
        <end position="22"/>
    </location>
</feature>
<gene>
    <name evidence="4" type="primary">yiaV</name>
    <name evidence="4" type="ORF">V22_37710</name>
</gene>
<feature type="domain" description="Multidrug export protein EmrA/FarA alpha-helical hairpin" evidence="3">
    <location>
        <begin position="106"/>
        <end position="215"/>
    </location>
</feature>
<evidence type="ECO:0000259" key="3">
    <source>
        <dbReference type="Pfam" id="PF25885"/>
    </source>
</evidence>
<accession>A0A517TDQ4</accession>
<dbReference type="PANTHER" id="PTHR30386">
    <property type="entry name" value="MEMBRANE FUSION SUBUNIT OF EMRAB-TOLC MULTIDRUG EFFLUX PUMP"/>
    <property type="match status" value="1"/>
</dbReference>
<proteinExistence type="predicted"/>
<dbReference type="InterPro" id="IPR050739">
    <property type="entry name" value="MFP"/>
</dbReference>
<evidence type="ECO:0000256" key="2">
    <source>
        <dbReference type="SAM" id="Phobius"/>
    </source>
</evidence>
<dbReference type="EMBL" id="CP036316">
    <property type="protein sequence ID" value="QDT66503.1"/>
    <property type="molecule type" value="Genomic_DNA"/>
</dbReference>
<dbReference type="RefSeq" id="WP_197439732.1">
    <property type="nucleotide sequence ID" value="NZ_CP036316.1"/>
</dbReference>
<keyword evidence="2" id="KW-0472">Membrane</keyword>
<keyword evidence="5" id="KW-1185">Reference proteome</keyword>
<dbReference type="AlphaFoldDB" id="A0A517TDQ4"/>
<dbReference type="Pfam" id="PF25885">
    <property type="entry name" value="HH_EMRA"/>
    <property type="match status" value="1"/>
</dbReference>
<dbReference type="SUPFAM" id="SSF111369">
    <property type="entry name" value="HlyD-like secretion proteins"/>
    <property type="match status" value="2"/>
</dbReference>
<dbReference type="PANTHER" id="PTHR30386:SF18">
    <property type="entry name" value="INNER MEMBRANE PROTEIN YIAV-RELATED"/>
    <property type="match status" value="1"/>
</dbReference>
<dbReference type="Proteomes" id="UP000319976">
    <property type="component" value="Chromosome"/>
</dbReference>
<dbReference type="KEGG" id="chya:V22_37710"/>
<organism evidence="4 5">
    <name type="scientific">Calycomorphotria hydatis</name>
    <dbReference type="NCBI Taxonomy" id="2528027"/>
    <lineage>
        <taxon>Bacteria</taxon>
        <taxon>Pseudomonadati</taxon>
        <taxon>Planctomycetota</taxon>
        <taxon>Planctomycetia</taxon>
        <taxon>Planctomycetales</taxon>
        <taxon>Planctomycetaceae</taxon>
        <taxon>Calycomorphotria</taxon>
    </lineage>
</organism>
<dbReference type="Gene3D" id="2.40.50.100">
    <property type="match status" value="1"/>
</dbReference>
<reference evidence="4 5" key="1">
    <citation type="submission" date="2019-02" db="EMBL/GenBank/DDBJ databases">
        <title>Deep-cultivation of Planctomycetes and their phenomic and genomic characterization uncovers novel biology.</title>
        <authorList>
            <person name="Wiegand S."/>
            <person name="Jogler M."/>
            <person name="Boedeker C."/>
            <person name="Pinto D."/>
            <person name="Vollmers J."/>
            <person name="Rivas-Marin E."/>
            <person name="Kohn T."/>
            <person name="Peeters S.H."/>
            <person name="Heuer A."/>
            <person name="Rast P."/>
            <person name="Oberbeckmann S."/>
            <person name="Bunk B."/>
            <person name="Jeske O."/>
            <person name="Meyerdierks A."/>
            <person name="Storesund J.E."/>
            <person name="Kallscheuer N."/>
            <person name="Luecker S."/>
            <person name="Lage O.M."/>
            <person name="Pohl T."/>
            <person name="Merkel B.J."/>
            <person name="Hornburger P."/>
            <person name="Mueller R.-W."/>
            <person name="Bruemmer F."/>
            <person name="Labrenz M."/>
            <person name="Spormann A.M."/>
            <person name="Op den Camp H."/>
            <person name="Overmann J."/>
            <person name="Amann R."/>
            <person name="Jetten M.S.M."/>
            <person name="Mascher T."/>
            <person name="Medema M.H."/>
            <person name="Devos D.P."/>
            <person name="Kaster A.-K."/>
            <person name="Ovreas L."/>
            <person name="Rohde M."/>
            <person name="Galperin M.Y."/>
            <person name="Jogler C."/>
        </authorList>
    </citation>
    <scope>NUCLEOTIDE SEQUENCE [LARGE SCALE GENOMIC DNA]</scope>
    <source>
        <strain evidence="4 5">V22</strain>
    </source>
</reference>
<feature type="coiled-coil region" evidence="1">
    <location>
        <begin position="102"/>
        <end position="195"/>
    </location>
</feature>